<dbReference type="GO" id="GO:0016102">
    <property type="term" value="P:diterpenoid biosynthetic process"/>
    <property type="evidence" value="ECO:0007669"/>
    <property type="project" value="TreeGrafter"/>
</dbReference>
<dbReference type="PANTHER" id="PTHR31739:SF25">
    <property type="entry name" value="(E,E)-GERANYLLINALOOL SYNTHASE"/>
    <property type="match status" value="1"/>
</dbReference>
<comment type="similarity">
    <text evidence="1">Belongs to the terpene synthase family.</text>
</comment>
<accession>A0A0D0CPQ1</accession>
<gene>
    <name evidence="2" type="ORF">GYMLUDRAFT_172931</name>
</gene>
<dbReference type="SUPFAM" id="SSF48576">
    <property type="entry name" value="Terpenoid synthases"/>
    <property type="match status" value="1"/>
</dbReference>
<evidence type="ECO:0000313" key="2">
    <source>
        <dbReference type="EMBL" id="KIK57343.1"/>
    </source>
</evidence>
<sequence>MLLDEEANNLLKSVLSHFNPSYGLGNMSPSIYDTAWVSIIAKDNKWLFPATFHYLLEHQDPSGGWESSSTTDSILNTLSALLSMKRHESNDSTLSDRIRNAKLYLASQLNSWDVSKAERVGFELTIPTMLSLLSELGIDFSFPQRSFLMHLNSAKLSKLGPEMVYQIRTPILHTLEGLIGHLDFDRLSHHKRYGSFMASPSSTAAYLMYASVWDNDCENYLKEVLSRSEINGKGSVPCAWPTTFFELSWIMCNLHDGGFTFKNLNSESVSTIAEILKEGIEAGNGVVGFALDVGEDADDSAKAITALHHLGTHKSLAPLCKAFELESHFQCYPYEPNPSLTAQCNILSALLEVGASEPTKDFNEEKLAESVVEAVSFISGAWWTTNSEIGDKWHDSPYYVYLLIAQSLSKFMLLFNQGHFAGSPEILLQTKTPIALFQILIRILQSQRPDGSWGSCEETAYALLALTKLASLPFISIMHNTIKKAVLSGRDFLQLNLTDNQDSGDRVCLWIDKVSYRIPPVSYSYILAALRATAGSIPDSTMVYGELDRLILIPVKRVAGFLHFYRKMPLFQECEDWQLLAYIAEGYLYRPILEEVRNSVFGREGMGKESYMEYIPFGWTSANAMHKKYSCPQNCFVLMAITLINFQVDEFFDSMVQDQGMAALPTLRRALDDIFDALNLGRDIADFDCGDGPYSHMVGYMHKYVSFIINHPTSQNAAYYDKTHLRRELKAYLLSMMQQTEDNTVYATQLSWETVMHPAASYLKWVRTLASEHLSGLYSAAFFMCQLSPGVDVFPTPELKFIAQDCATHLSVLCRIWNDWGSMKRDIAERNINGMNFPEFANMTEADIKVEMRRISDYERRCLHASLAELRKRAKEVMGNTQGDSLADAFNLFFGAAEVHNAIYELKDISAWKLSLLNGQ</sequence>
<dbReference type="SUPFAM" id="SSF48239">
    <property type="entry name" value="Terpenoid cyclases/Protein prenyltransferases"/>
    <property type="match status" value="2"/>
</dbReference>
<dbReference type="InterPro" id="IPR008949">
    <property type="entry name" value="Isoprenoid_synthase_dom_sf"/>
</dbReference>
<dbReference type="PANTHER" id="PTHR31739">
    <property type="entry name" value="ENT-COPALYL DIPHOSPHATE SYNTHASE, CHLOROPLASTIC"/>
    <property type="match status" value="1"/>
</dbReference>
<dbReference type="Gene3D" id="1.50.10.20">
    <property type="match status" value="1"/>
</dbReference>
<dbReference type="EMBL" id="KN834791">
    <property type="protein sequence ID" value="KIK57343.1"/>
    <property type="molecule type" value="Genomic_DNA"/>
</dbReference>
<evidence type="ECO:0008006" key="4">
    <source>
        <dbReference type="Google" id="ProtNLM"/>
    </source>
</evidence>
<dbReference type="InterPro" id="IPR050148">
    <property type="entry name" value="Terpene_synthase-like"/>
</dbReference>
<dbReference type="GO" id="GO:0010333">
    <property type="term" value="F:terpene synthase activity"/>
    <property type="evidence" value="ECO:0007669"/>
    <property type="project" value="InterPro"/>
</dbReference>
<dbReference type="Proteomes" id="UP000053593">
    <property type="component" value="Unassembled WGS sequence"/>
</dbReference>
<reference evidence="2 3" key="1">
    <citation type="submission" date="2014-04" db="EMBL/GenBank/DDBJ databases">
        <title>Evolutionary Origins and Diversification of the Mycorrhizal Mutualists.</title>
        <authorList>
            <consortium name="DOE Joint Genome Institute"/>
            <consortium name="Mycorrhizal Genomics Consortium"/>
            <person name="Kohler A."/>
            <person name="Kuo A."/>
            <person name="Nagy L.G."/>
            <person name="Floudas D."/>
            <person name="Copeland A."/>
            <person name="Barry K.W."/>
            <person name="Cichocki N."/>
            <person name="Veneault-Fourrey C."/>
            <person name="LaButti K."/>
            <person name="Lindquist E.A."/>
            <person name="Lipzen A."/>
            <person name="Lundell T."/>
            <person name="Morin E."/>
            <person name="Murat C."/>
            <person name="Riley R."/>
            <person name="Ohm R."/>
            <person name="Sun H."/>
            <person name="Tunlid A."/>
            <person name="Henrissat B."/>
            <person name="Grigoriev I.V."/>
            <person name="Hibbett D.S."/>
            <person name="Martin F."/>
        </authorList>
    </citation>
    <scope>NUCLEOTIDE SEQUENCE [LARGE SCALE GENOMIC DNA]</scope>
    <source>
        <strain evidence="2 3">FD-317 M1</strain>
    </source>
</reference>
<dbReference type="AlphaFoldDB" id="A0A0D0CPQ1"/>
<keyword evidence="3" id="KW-1185">Reference proteome</keyword>
<proteinExistence type="inferred from homology"/>
<evidence type="ECO:0000256" key="1">
    <source>
        <dbReference type="ARBA" id="ARBA00006333"/>
    </source>
</evidence>
<evidence type="ECO:0000313" key="3">
    <source>
        <dbReference type="Proteomes" id="UP000053593"/>
    </source>
</evidence>
<dbReference type="OrthoDB" id="2343925at2759"/>
<organism evidence="2 3">
    <name type="scientific">Collybiopsis luxurians FD-317 M1</name>
    <dbReference type="NCBI Taxonomy" id="944289"/>
    <lineage>
        <taxon>Eukaryota</taxon>
        <taxon>Fungi</taxon>
        <taxon>Dikarya</taxon>
        <taxon>Basidiomycota</taxon>
        <taxon>Agaricomycotina</taxon>
        <taxon>Agaricomycetes</taxon>
        <taxon>Agaricomycetidae</taxon>
        <taxon>Agaricales</taxon>
        <taxon>Marasmiineae</taxon>
        <taxon>Omphalotaceae</taxon>
        <taxon>Collybiopsis</taxon>
        <taxon>Collybiopsis luxurians</taxon>
    </lineage>
</organism>
<dbReference type="InterPro" id="IPR008930">
    <property type="entry name" value="Terpenoid_cyclase/PrenylTrfase"/>
</dbReference>
<dbReference type="HOGENOM" id="CLU_005861_0_0_1"/>
<dbReference type="GO" id="GO:0000287">
    <property type="term" value="F:magnesium ion binding"/>
    <property type="evidence" value="ECO:0007669"/>
    <property type="project" value="TreeGrafter"/>
</dbReference>
<protein>
    <recommendedName>
        <fullName evidence="4">Terpene synthase</fullName>
    </recommendedName>
</protein>
<name>A0A0D0CPQ1_9AGAR</name>
<dbReference type="Gene3D" id="1.50.10.160">
    <property type="match status" value="1"/>
</dbReference>